<gene>
    <name evidence="2" type="ORF">F2Q68_00012623</name>
</gene>
<comment type="caution">
    <text evidence="2">The sequence shown here is derived from an EMBL/GenBank/DDBJ whole genome shotgun (WGS) entry which is preliminary data.</text>
</comment>
<sequence length="114" mass="11405">MFPAVVTVASVAAMLSGVVVTSVVSMGVLLSPAPNRLRRLVSSAAFPTGRIVMFPAVVAAAVDAVMFPAVVAAAVDAVMFPAVVTVASVAATLSGVVVTLVVSMGVLESFVIFL</sequence>
<accession>A0A8S9KYL4</accession>
<proteinExistence type="predicted"/>
<feature type="transmembrane region" description="Helical" evidence="1">
    <location>
        <begin position="6"/>
        <end position="30"/>
    </location>
</feature>
<feature type="transmembrane region" description="Helical" evidence="1">
    <location>
        <begin position="51"/>
        <end position="74"/>
    </location>
</feature>
<name>A0A8S9KYL4_BRACR</name>
<dbReference type="AlphaFoldDB" id="A0A8S9KYL4"/>
<keyword evidence="1" id="KW-0812">Transmembrane</keyword>
<evidence type="ECO:0000313" key="2">
    <source>
        <dbReference type="EMBL" id="KAF2598256.1"/>
    </source>
</evidence>
<organism evidence="2 3">
    <name type="scientific">Brassica cretica</name>
    <name type="common">Mustard</name>
    <dbReference type="NCBI Taxonomy" id="69181"/>
    <lineage>
        <taxon>Eukaryota</taxon>
        <taxon>Viridiplantae</taxon>
        <taxon>Streptophyta</taxon>
        <taxon>Embryophyta</taxon>
        <taxon>Tracheophyta</taxon>
        <taxon>Spermatophyta</taxon>
        <taxon>Magnoliopsida</taxon>
        <taxon>eudicotyledons</taxon>
        <taxon>Gunneridae</taxon>
        <taxon>Pentapetalae</taxon>
        <taxon>rosids</taxon>
        <taxon>malvids</taxon>
        <taxon>Brassicales</taxon>
        <taxon>Brassicaceae</taxon>
        <taxon>Brassiceae</taxon>
        <taxon>Brassica</taxon>
    </lineage>
</organism>
<evidence type="ECO:0000256" key="1">
    <source>
        <dbReference type="SAM" id="Phobius"/>
    </source>
</evidence>
<keyword evidence="1" id="KW-1133">Transmembrane helix</keyword>
<evidence type="ECO:0000313" key="3">
    <source>
        <dbReference type="Proteomes" id="UP000712281"/>
    </source>
</evidence>
<keyword evidence="1" id="KW-0472">Membrane</keyword>
<reference evidence="2" key="1">
    <citation type="submission" date="2019-12" db="EMBL/GenBank/DDBJ databases">
        <title>Genome sequencing and annotation of Brassica cretica.</title>
        <authorList>
            <person name="Studholme D.J."/>
            <person name="Sarris P.F."/>
        </authorList>
    </citation>
    <scope>NUCLEOTIDE SEQUENCE</scope>
    <source>
        <strain evidence="2">PFS-001/15</strain>
        <tissue evidence="2">Leaf</tissue>
    </source>
</reference>
<dbReference type="EMBL" id="QGKW02000717">
    <property type="protein sequence ID" value="KAF2598256.1"/>
    <property type="molecule type" value="Genomic_DNA"/>
</dbReference>
<protein>
    <submittedName>
        <fullName evidence="2">Uncharacterized protein</fullName>
    </submittedName>
</protein>
<feature type="transmembrane region" description="Helical" evidence="1">
    <location>
        <begin position="80"/>
        <end position="107"/>
    </location>
</feature>
<dbReference type="Proteomes" id="UP000712281">
    <property type="component" value="Unassembled WGS sequence"/>
</dbReference>